<dbReference type="EMBL" id="BARW01036832">
    <property type="protein sequence ID" value="GAJ20898.1"/>
    <property type="molecule type" value="Genomic_DNA"/>
</dbReference>
<evidence type="ECO:0008006" key="2">
    <source>
        <dbReference type="Google" id="ProtNLM"/>
    </source>
</evidence>
<organism evidence="1">
    <name type="scientific">marine sediment metagenome</name>
    <dbReference type="NCBI Taxonomy" id="412755"/>
    <lineage>
        <taxon>unclassified sequences</taxon>
        <taxon>metagenomes</taxon>
        <taxon>ecological metagenomes</taxon>
    </lineage>
</organism>
<dbReference type="SUPFAM" id="SSF50494">
    <property type="entry name" value="Trypsin-like serine proteases"/>
    <property type="match status" value="1"/>
</dbReference>
<gene>
    <name evidence="1" type="ORF">S12H4_57058</name>
</gene>
<evidence type="ECO:0000313" key="1">
    <source>
        <dbReference type="EMBL" id="GAJ20898.1"/>
    </source>
</evidence>
<comment type="caution">
    <text evidence="1">The sequence shown here is derived from an EMBL/GenBank/DDBJ whole genome shotgun (WGS) entry which is preliminary data.</text>
</comment>
<dbReference type="InterPro" id="IPR009003">
    <property type="entry name" value="Peptidase_S1_PA"/>
</dbReference>
<sequence>ETKEVPVPGAPDWFYHLEIADSYLADVQANPGNSGAPVYLIDDGTVIGVCTASRLVPIVDQRGNVVTINGQQLRYSSGLTVVVPSSYVVDLLKKHSLNWSE</sequence>
<name>X1UTQ2_9ZZZZ</name>
<accession>X1UTQ2</accession>
<reference evidence="1" key="1">
    <citation type="journal article" date="2014" name="Front. Microbiol.">
        <title>High frequency of phylogenetically diverse reductive dehalogenase-homologous genes in deep subseafloor sedimentary metagenomes.</title>
        <authorList>
            <person name="Kawai M."/>
            <person name="Futagami T."/>
            <person name="Toyoda A."/>
            <person name="Takaki Y."/>
            <person name="Nishi S."/>
            <person name="Hori S."/>
            <person name="Arai W."/>
            <person name="Tsubouchi T."/>
            <person name="Morono Y."/>
            <person name="Uchiyama I."/>
            <person name="Ito T."/>
            <person name="Fujiyama A."/>
            <person name="Inagaki F."/>
            <person name="Takami H."/>
        </authorList>
    </citation>
    <scope>NUCLEOTIDE SEQUENCE</scope>
    <source>
        <strain evidence="1">Expedition CK06-06</strain>
    </source>
</reference>
<proteinExistence type="predicted"/>
<dbReference type="AlphaFoldDB" id="X1UTQ2"/>
<protein>
    <recommendedName>
        <fullName evidence="2">Serine protease</fullName>
    </recommendedName>
</protein>
<feature type="non-terminal residue" evidence="1">
    <location>
        <position position="1"/>
    </location>
</feature>